<organism evidence="2 3">
    <name type="scientific">Lactuca sativa</name>
    <name type="common">Garden lettuce</name>
    <dbReference type="NCBI Taxonomy" id="4236"/>
    <lineage>
        <taxon>Eukaryota</taxon>
        <taxon>Viridiplantae</taxon>
        <taxon>Streptophyta</taxon>
        <taxon>Embryophyta</taxon>
        <taxon>Tracheophyta</taxon>
        <taxon>Spermatophyta</taxon>
        <taxon>Magnoliopsida</taxon>
        <taxon>eudicotyledons</taxon>
        <taxon>Gunneridae</taxon>
        <taxon>Pentapetalae</taxon>
        <taxon>asterids</taxon>
        <taxon>campanulids</taxon>
        <taxon>Asterales</taxon>
        <taxon>Asteraceae</taxon>
        <taxon>Cichorioideae</taxon>
        <taxon>Cichorieae</taxon>
        <taxon>Lactucinae</taxon>
        <taxon>Lactuca</taxon>
    </lineage>
</organism>
<feature type="region of interest" description="Disordered" evidence="1">
    <location>
        <begin position="39"/>
        <end position="59"/>
    </location>
</feature>
<evidence type="ECO:0000256" key="1">
    <source>
        <dbReference type="SAM" id="MobiDB-lite"/>
    </source>
</evidence>
<feature type="region of interest" description="Disordered" evidence="1">
    <location>
        <begin position="165"/>
        <end position="185"/>
    </location>
</feature>
<gene>
    <name evidence="2" type="ORF">LSAT_V11C700361020</name>
</gene>
<name>A0A9R1V2F8_LACSA</name>
<evidence type="ECO:0000313" key="3">
    <source>
        <dbReference type="Proteomes" id="UP000235145"/>
    </source>
</evidence>
<evidence type="ECO:0000313" key="2">
    <source>
        <dbReference type="EMBL" id="KAJ0198043.1"/>
    </source>
</evidence>
<protein>
    <submittedName>
        <fullName evidence="2">Uncharacterized protein</fullName>
    </submittedName>
</protein>
<proteinExistence type="predicted"/>
<feature type="compositionally biased region" description="Low complexity" evidence="1">
    <location>
        <begin position="165"/>
        <end position="183"/>
    </location>
</feature>
<comment type="caution">
    <text evidence="2">The sequence shown here is derived from an EMBL/GenBank/DDBJ whole genome shotgun (WGS) entry which is preliminary data.</text>
</comment>
<accession>A0A9R1V2F8</accession>
<sequence>MYTFNLFFPVMDISNNNFQSPLPNIRLDSNGVVHRNKSVSTSTSTTNMSKQPMLRTPPSHLNVRTPLSNISNVIDIPNNSFQTPLPNIRLDSNGVVHRNKNTFRSKTSANTSKQAMLQTPPSNLNVRTPLCNISNTMDISNISCQSLLTNIRQFFVFSNGDTSDKSSTITSRSSSVMLTNPNNKAKKKMPNLTPIPIFGLRSD</sequence>
<reference evidence="2 3" key="1">
    <citation type="journal article" date="2017" name="Nat. Commun.">
        <title>Genome assembly with in vitro proximity ligation data and whole-genome triplication in lettuce.</title>
        <authorList>
            <person name="Reyes-Chin-Wo S."/>
            <person name="Wang Z."/>
            <person name="Yang X."/>
            <person name="Kozik A."/>
            <person name="Arikit S."/>
            <person name="Song C."/>
            <person name="Xia L."/>
            <person name="Froenicke L."/>
            <person name="Lavelle D.O."/>
            <person name="Truco M.J."/>
            <person name="Xia R."/>
            <person name="Zhu S."/>
            <person name="Xu C."/>
            <person name="Xu H."/>
            <person name="Xu X."/>
            <person name="Cox K."/>
            <person name="Korf I."/>
            <person name="Meyers B.C."/>
            <person name="Michelmore R.W."/>
        </authorList>
    </citation>
    <scope>NUCLEOTIDE SEQUENCE [LARGE SCALE GENOMIC DNA]</scope>
    <source>
        <strain evidence="3">cv. Salinas</strain>
        <tissue evidence="2">Seedlings</tissue>
    </source>
</reference>
<dbReference type="Proteomes" id="UP000235145">
    <property type="component" value="Unassembled WGS sequence"/>
</dbReference>
<dbReference type="EMBL" id="NBSK02000007">
    <property type="protein sequence ID" value="KAJ0198043.1"/>
    <property type="molecule type" value="Genomic_DNA"/>
</dbReference>
<keyword evidence="3" id="KW-1185">Reference proteome</keyword>
<dbReference type="AlphaFoldDB" id="A0A9R1V2F8"/>